<name>D2R4D2_PIRSD</name>
<dbReference type="KEGG" id="psl:Psta_0593"/>
<dbReference type="eggNOG" id="ENOG50348BA">
    <property type="taxonomic scope" value="Bacteria"/>
</dbReference>
<evidence type="ECO:0000313" key="2">
    <source>
        <dbReference type="Proteomes" id="UP000001887"/>
    </source>
</evidence>
<sequence>MPTPKQVQQIKQLCGDYASEELLEHFELVAALPSAEMVNLLGPKECLTLSKSLRSFHPVAERLGGIVLDDPDTSNHHLLLTVGPCAGAVLYLDHDGDTRIVYADLASFREAAQQAMEEESFLGDLQEPGGVMLKDQPQLSALVAELLEEESEESSAVILALLPSLNLSNKALLMKLASSSDFFVVEALAMAIALRPKKLLKPIAELCAKHKHPQVARAGKQALAKIK</sequence>
<proteinExistence type="predicted"/>
<accession>D2R4D2</accession>
<keyword evidence="2" id="KW-1185">Reference proteome</keyword>
<dbReference type="AlphaFoldDB" id="D2R4D2"/>
<evidence type="ECO:0000313" key="1">
    <source>
        <dbReference type="EMBL" id="ADB15280.1"/>
    </source>
</evidence>
<dbReference type="OrthoDB" id="8859697at2"/>
<organism evidence="1 2">
    <name type="scientific">Pirellula staleyi (strain ATCC 27377 / DSM 6068 / ICPB 4128)</name>
    <name type="common">Pirella staleyi</name>
    <dbReference type="NCBI Taxonomy" id="530564"/>
    <lineage>
        <taxon>Bacteria</taxon>
        <taxon>Pseudomonadati</taxon>
        <taxon>Planctomycetota</taxon>
        <taxon>Planctomycetia</taxon>
        <taxon>Pirellulales</taxon>
        <taxon>Pirellulaceae</taxon>
        <taxon>Pirellula</taxon>
    </lineage>
</organism>
<dbReference type="Proteomes" id="UP000001887">
    <property type="component" value="Chromosome"/>
</dbReference>
<protein>
    <submittedName>
        <fullName evidence="1">Uncharacterized protein</fullName>
    </submittedName>
</protein>
<dbReference type="HOGENOM" id="CLU_1218858_0_0_0"/>
<reference evidence="1 2" key="1">
    <citation type="journal article" date="2009" name="Stand. Genomic Sci.">
        <title>Complete genome sequence of Pirellula staleyi type strain (ATCC 27377).</title>
        <authorList>
            <person name="Clum A."/>
            <person name="Tindall B.J."/>
            <person name="Sikorski J."/>
            <person name="Ivanova N."/>
            <person name="Mavrommatis K."/>
            <person name="Lucas S."/>
            <person name="Glavina del Rio T."/>
            <person name="Nolan M."/>
            <person name="Chen F."/>
            <person name="Tice H."/>
            <person name="Pitluck S."/>
            <person name="Cheng J.F."/>
            <person name="Chertkov O."/>
            <person name="Brettin T."/>
            <person name="Han C."/>
            <person name="Detter J.C."/>
            <person name="Kuske C."/>
            <person name="Bruce D."/>
            <person name="Goodwin L."/>
            <person name="Ovchinikova G."/>
            <person name="Pati A."/>
            <person name="Mikhailova N."/>
            <person name="Chen A."/>
            <person name="Palaniappan K."/>
            <person name="Land M."/>
            <person name="Hauser L."/>
            <person name="Chang Y.J."/>
            <person name="Jeffries C.D."/>
            <person name="Chain P."/>
            <person name="Rohde M."/>
            <person name="Goker M."/>
            <person name="Bristow J."/>
            <person name="Eisen J.A."/>
            <person name="Markowitz V."/>
            <person name="Hugenholtz P."/>
            <person name="Kyrpides N.C."/>
            <person name="Klenk H.P."/>
            <person name="Lapidus A."/>
        </authorList>
    </citation>
    <scope>NUCLEOTIDE SEQUENCE [LARGE SCALE GENOMIC DNA]</scope>
    <source>
        <strain evidence="2">ATCC 27377 / DSM 6068 / ICPB 4128</strain>
    </source>
</reference>
<gene>
    <name evidence="1" type="ordered locus">Psta_0593</name>
</gene>
<dbReference type="EMBL" id="CP001848">
    <property type="protein sequence ID" value="ADB15280.1"/>
    <property type="molecule type" value="Genomic_DNA"/>
</dbReference>